<dbReference type="SUPFAM" id="SSF51735">
    <property type="entry name" value="NAD(P)-binding Rossmann-fold domains"/>
    <property type="match status" value="1"/>
</dbReference>
<dbReference type="EMBL" id="CP039865">
    <property type="protein sequence ID" value="QCK85694.1"/>
    <property type="molecule type" value="Genomic_DNA"/>
</dbReference>
<evidence type="ECO:0000259" key="1">
    <source>
        <dbReference type="Pfam" id="PF01370"/>
    </source>
</evidence>
<dbReference type="Proteomes" id="UP000298588">
    <property type="component" value="Chromosome"/>
</dbReference>
<dbReference type="InterPro" id="IPR036291">
    <property type="entry name" value="NAD(P)-bd_dom_sf"/>
</dbReference>
<gene>
    <name evidence="2" type="ORF">E8L99_07910</name>
</gene>
<dbReference type="Pfam" id="PF01370">
    <property type="entry name" value="Epimerase"/>
    <property type="match status" value="1"/>
</dbReference>
<dbReference type="AlphaFoldDB" id="A0A4D7QK07"/>
<dbReference type="Gene3D" id="3.40.50.720">
    <property type="entry name" value="NAD(P)-binding Rossmann-like Domain"/>
    <property type="match status" value="1"/>
</dbReference>
<name>A0A4D7QK07_9HYPH</name>
<protein>
    <submittedName>
        <fullName evidence="2">NAD(P)-dependent oxidoreductase</fullName>
    </submittedName>
</protein>
<reference evidence="2 3" key="1">
    <citation type="submission" date="2019-04" db="EMBL/GenBank/DDBJ databases">
        <title>Phreatobacter aquaticus sp. nov.</title>
        <authorList>
            <person name="Choi A."/>
            <person name="Baek K."/>
        </authorList>
    </citation>
    <scope>NUCLEOTIDE SEQUENCE [LARGE SCALE GENOMIC DNA]</scope>
    <source>
        <strain evidence="2 3">NMCR1094</strain>
    </source>
</reference>
<organism evidence="2 3">
    <name type="scientific">Phreatobacter aquaticus</name>
    <dbReference type="NCBI Taxonomy" id="2570229"/>
    <lineage>
        <taxon>Bacteria</taxon>
        <taxon>Pseudomonadati</taxon>
        <taxon>Pseudomonadota</taxon>
        <taxon>Alphaproteobacteria</taxon>
        <taxon>Hyphomicrobiales</taxon>
        <taxon>Phreatobacteraceae</taxon>
        <taxon>Phreatobacter</taxon>
    </lineage>
</organism>
<dbReference type="KEGG" id="paqt:E8L99_07910"/>
<dbReference type="InterPro" id="IPR001509">
    <property type="entry name" value="Epimerase_deHydtase"/>
</dbReference>
<keyword evidence="3" id="KW-1185">Reference proteome</keyword>
<proteinExistence type="predicted"/>
<sequence>MTDLDDGTIWLDPADLPERFETAEEIDAFMALPTKALAHDLASLDGDIMILGVGGKMGPTLARLARNAAPAKRIIGVARFSDPALRDELALYDIETIACDLLDRAAVEALPKAANVIMMAGRKFGASGDQPLTWAMNVHVPTIVAEAFRASRIVTFSTGCVYPFVSTAGQGATEDMPLNPPGEYANSCIGRERMMSYFSGVHGTPGRLFRLNYAIDLRYGVLFDVASAVRDGLEIDVSMGHVNVIWQGDANAQALRALAHATVPASPLNVTGPETIAVRWLAKAFGERLGKSPVITGEEAPTAWLNNAAEAARLFGYPSVPLARMIDWVADWVGRNQPGLGKPTHFEVRDGAY</sequence>
<dbReference type="RefSeq" id="WP_137099028.1">
    <property type="nucleotide sequence ID" value="NZ_CP039865.1"/>
</dbReference>
<dbReference type="OrthoDB" id="9785845at2"/>
<accession>A0A4D7QK07</accession>
<evidence type="ECO:0000313" key="2">
    <source>
        <dbReference type="EMBL" id="QCK85694.1"/>
    </source>
</evidence>
<evidence type="ECO:0000313" key="3">
    <source>
        <dbReference type="Proteomes" id="UP000298588"/>
    </source>
</evidence>
<feature type="domain" description="NAD-dependent epimerase/dehydratase" evidence="1">
    <location>
        <begin position="48"/>
        <end position="210"/>
    </location>
</feature>